<dbReference type="EMBL" id="QFFF01000001">
    <property type="protein sequence ID" value="PWG03790.1"/>
    <property type="molecule type" value="Genomic_DNA"/>
</dbReference>
<name>A0A2U2J631_9SPHN</name>
<keyword evidence="2" id="KW-0560">Oxidoreductase</keyword>
<dbReference type="Pfam" id="PF13532">
    <property type="entry name" value="2OG-FeII_Oxy_2"/>
    <property type="match status" value="1"/>
</dbReference>
<organism evidence="2 3">
    <name type="scientific">Allosphingosinicella humi</name>
    <dbReference type="NCBI Taxonomy" id="2068657"/>
    <lineage>
        <taxon>Bacteria</taxon>
        <taxon>Pseudomonadati</taxon>
        <taxon>Pseudomonadota</taxon>
        <taxon>Alphaproteobacteria</taxon>
        <taxon>Sphingomonadales</taxon>
        <taxon>Sphingomonadaceae</taxon>
        <taxon>Allosphingosinicella</taxon>
    </lineage>
</organism>
<evidence type="ECO:0000313" key="3">
    <source>
        <dbReference type="Proteomes" id="UP000245916"/>
    </source>
</evidence>
<keyword evidence="2" id="KW-0223">Dioxygenase</keyword>
<sequence length="199" mass="22727">MTAHQFGLFETEPARPEGLAYRDDFVSVEEERLLAAHISELPFKPFEFHGFQGNRRTVSFGWHYAFDGSGLQETEPIPPFLLPLRDRAARFAGLAPPALPHVLVIEYAPGAGIGWHRDRPVFDDVIGVSLLAEARLRFRRKRAAGWERATLVARPRSAYLLRGPARSEWEHSIPAMDRLRYSITFRSFREDSDPRRSSV</sequence>
<evidence type="ECO:0000259" key="1">
    <source>
        <dbReference type="PROSITE" id="PS51471"/>
    </source>
</evidence>
<dbReference type="PANTHER" id="PTHR12463">
    <property type="entry name" value="OXYGENASE-RELATED"/>
    <property type="match status" value="1"/>
</dbReference>
<dbReference type="OrthoDB" id="278699at2"/>
<dbReference type="InterPro" id="IPR037151">
    <property type="entry name" value="AlkB-like_sf"/>
</dbReference>
<gene>
    <name evidence="2" type="ORF">DF286_02405</name>
</gene>
<dbReference type="Proteomes" id="UP000245916">
    <property type="component" value="Unassembled WGS sequence"/>
</dbReference>
<comment type="caution">
    <text evidence="2">The sequence shown here is derived from an EMBL/GenBank/DDBJ whole genome shotgun (WGS) entry which is preliminary data.</text>
</comment>
<proteinExistence type="predicted"/>
<dbReference type="InterPro" id="IPR032857">
    <property type="entry name" value="ALKBH4"/>
</dbReference>
<feature type="domain" description="Fe2OG dioxygenase" evidence="1">
    <location>
        <begin position="98"/>
        <end position="189"/>
    </location>
</feature>
<dbReference type="AlphaFoldDB" id="A0A2U2J631"/>
<dbReference type="PROSITE" id="PS51471">
    <property type="entry name" value="FE2OG_OXY"/>
    <property type="match status" value="1"/>
</dbReference>
<dbReference type="InterPro" id="IPR005123">
    <property type="entry name" value="Oxoglu/Fe-dep_dioxygenase_dom"/>
</dbReference>
<dbReference type="InterPro" id="IPR027450">
    <property type="entry name" value="AlkB-like"/>
</dbReference>
<keyword evidence="3" id="KW-1185">Reference proteome</keyword>
<reference evidence="2 3" key="1">
    <citation type="submission" date="2018-05" db="EMBL/GenBank/DDBJ databases">
        <title>Genome of Sphingosinicella humi QZX222.</title>
        <authorList>
            <person name="Qiao Z."/>
            <person name="Wang G."/>
        </authorList>
    </citation>
    <scope>NUCLEOTIDE SEQUENCE [LARGE SCALE GENOMIC DNA]</scope>
    <source>
        <strain evidence="2 3">QZX222</strain>
    </source>
</reference>
<dbReference type="GO" id="GO:0070988">
    <property type="term" value="P:demethylation"/>
    <property type="evidence" value="ECO:0007669"/>
    <property type="project" value="InterPro"/>
</dbReference>
<dbReference type="RefSeq" id="WP_109271930.1">
    <property type="nucleotide sequence ID" value="NZ_QFFF01000001.1"/>
</dbReference>
<dbReference type="GO" id="GO:0032451">
    <property type="term" value="F:demethylase activity"/>
    <property type="evidence" value="ECO:0007669"/>
    <property type="project" value="TreeGrafter"/>
</dbReference>
<dbReference type="SUPFAM" id="SSF51197">
    <property type="entry name" value="Clavaminate synthase-like"/>
    <property type="match status" value="1"/>
</dbReference>
<dbReference type="Gene3D" id="2.60.120.590">
    <property type="entry name" value="Alpha-ketoglutarate-dependent dioxygenase AlkB-like"/>
    <property type="match status" value="1"/>
</dbReference>
<evidence type="ECO:0000313" key="2">
    <source>
        <dbReference type="EMBL" id="PWG03790.1"/>
    </source>
</evidence>
<protein>
    <submittedName>
        <fullName evidence="2">Alpha-ketoglutarate-dependent dioxygenase AlkB</fullName>
    </submittedName>
</protein>
<dbReference type="GO" id="GO:0051213">
    <property type="term" value="F:dioxygenase activity"/>
    <property type="evidence" value="ECO:0007669"/>
    <property type="project" value="UniProtKB-KW"/>
</dbReference>
<accession>A0A2U2J631</accession>
<dbReference type="PANTHER" id="PTHR12463:SF1">
    <property type="entry name" value="2-OXOGLUTARATE AND FE-DEPENDENT OXYGENASE FAMILY PROTEIN"/>
    <property type="match status" value="1"/>
</dbReference>